<protein>
    <submittedName>
        <fullName evidence="1">Uncharacterized protein</fullName>
    </submittedName>
</protein>
<organism evidence="1 2">
    <name type="scientific">Longimycelium tulufanense</name>
    <dbReference type="NCBI Taxonomy" id="907463"/>
    <lineage>
        <taxon>Bacteria</taxon>
        <taxon>Bacillati</taxon>
        <taxon>Actinomycetota</taxon>
        <taxon>Actinomycetes</taxon>
        <taxon>Pseudonocardiales</taxon>
        <taxon>Pseudonocardiaceae</taxon>
        <taxon>Longimycelium</taxon>
    </lineage>
</organism>
<comment type="caution">
    <text evidence="1">The sequence shown here is derived from an EMBL/GenBank/DDBJ whole genome shotgun (WGS) entry which is preliminary data.</text>
</comment>
<dbReference type="AlphaFoldDB" id="A0A8J3FT27"/>
<dbReference type="Proteomes" id="UP000637578">
    <property type="component" value="Unassembled WGS sequence"/>
</dbReference>
<evidence type="ECO:0000313" key="2">
    <source>
        <dbReference type="Proteomes" id="UP000637578"/>
    </source>
</evidence>
<reference evidence="1" key="2">
    <citation type="submission" date="2020-09" db="EMBL/GenBank/DDBJ databases">
        <authorList>
            <person name="Sun Q."/>
            <person name="Zhou Y."/>
        </authorList>
    </citation>
    <scope>NUCLEOTIDE SEQUENCE</scope>
    <source>
        <strain evidence="1">CGMCC 4.5737</strain>
    </source>
</reference>
<name>A0A8J3FT27_9PSEU</name>
<dbReference type="EMBL" id="BMMK01000004">
    <property type="protein sequence ID" value="GGM45311.1"/>
    <property type="molecule type" value="Genomic_DNA"/>
</dbReference>
<reference evidence="1" key="1">
    <citation type="journal article" date="2014" name="Int. J. Syst. Evol. Microbiol.">
        <title>Complete genome sequence of Corynebacterium casei LMG S-19264T (=DSM 44701T), isolated from a smear-ripened cheese.</title>
        <authorList>
            <consortium name="US DOE Joint Genome Institute (JGI-PGF)"/>
            <person name="Walter F."/>
            <person name="Albersmeier A."/>
            <person name="Kalinowski J."/>
            <person name="Ruckert C."/>
        </authorList>
    </citation>
    <scope>NUCLEOTIDE SEQUENCE</scope>
    <source>
        <strain evidence="1">CGMCC 4.5737</strain>
    </source>
</reference>
<evidence type="ECO:0000313" key="1">
    <source>
        <dbReference type="EMBL" id="GGM45311.1"/>
    </source>
</evidence>
<sequence length="78" mass="8977">MRNVSTPAAFAVEWVAGESENLYQLINSRGTTSLFFGIQRKDTGEWRTMSVLDPSRYMDKPPKSFHEFEKVARSYIEA</sequence>
<gene>
    <name evidence="1" type="ORF">GCM10012275_15440</name>
</gene>
<accession>A0A8J3FT27</accession>
<keyword evidence="2" id="KW-1185">Reference proteome</keyword>
<dbReference type="RefSeq" id="WP_189055296.1">
    <property type="nucleotide sequence ID" value="NZ_BMMK01000004.1"/>
</dbReference>
<proteinExistence type="predicted"/>